<evidence type="ECO:0000256" key="1">
    <source>
        <dbReference type="SAM" id="Phobius"/>
    </source>
</evidence>
<proteinExistence type="predicted"/>
<reference evidence="4 5" key="1">
    <citation type="submission" date="2018-05" db="EMBL/GenBank/DDBJ databases">
        <authorList>
            <person name="Lanie J.A."/>
            <person name="Ng W.-L."/>
            <person name="Kazmierczak K.M."/>
            <person name="Andrzejewski T.M."/>
            <person name="Davidsen T.M."/>
            <person name="Wayne K.J."/>
            <person name="Tettelin H."/>
            <person name="Glass J.I."/>
            <person name="Rusch D."/>
            <person name="Podicherti R."/>
            <person name="Tsui H.-C.T."/>
            <person name="Winkler M.E."/>
        </authorList>
    </citation>
    <scope>NUCLEOTIDE SEQUENCE [LARGE SCALE GENOMIC DNA]</scope>
    <source>
        <strain evidence="4 5">BUT-10</strain>
    </source>
</reference>
<protein>
    <submittedName>
        <fullName evidence="4">Uncharacterized protein</fullName>
    </submittedName>
</protein>
<keyword evidence="1" id="KW-0472">Membrane</keyword>
<organism evidence="4 5">
    <name type="scientific">Phenylobacterium kunshanense</name>
    <dbReference type="NCBI Taxonomy" id="1445034"/>
    <lineage>
        <taxon>Bacteria</taxon>
        <taxon>Pseudomonadati</taxon>
        <taxon>Pseudomonadota</taxon>
        <taxon>Alphaproteobacteria</taxon>
        <taxon>Caulobacterales</taxon>
        <taxon>Caulobacteraceae</taxon>
        <taxon>Phenylobacterium</taxon>
    </lineage>
</organism>
<dbReference type="OrthoDB" id="9813718at2"/>
<dbReference type="PANTHER" id="PTHR39084:SF1">
    <property type="entry name" value="DUF4010 DOMAIN-CONTAINING PROTEIN"/>
    <property type="match status" value="1"/>
</dbReference>
<dbReference type="RefSeq" id="WP_111273978.1">
    <property type="nucleotide sequence ID" value="NZ_QFYS01000001.1"/>
</dbReference>
<dbReference type="Pfam" id="PF13194">
    <property type="entry name" value="DUF4010"/>
    <property type="match status" value="1"/>
</dbReference>
<feature type="transmembrane region" description="Helical" evidence="1">
    <location>
        <begin position="143"/>
        <end position="161"/>
    </location>
</feature>
<accession>A0A328BR53</accession>
<evidence type="ECO:0000313" key="5">
    <source>
        <dbReference type="Proteomes" id="UP000249524"/>
    </source>
</evidence>
<dbReference type="InterPro" id="IPR025105">
    <property type="entry name" value="DUF4010"/>
</dbReference>
<gene>
    <name evidence="4" type="ORF">DJ019_00190</name>
</gene>
<dbReference type="Pfam" id="PF02308">
    <property type="entry name" value="MgtC"/>
    <property type="match status" value="1"/>
</dbReference>
<evidence type="ECO:0000259" key="2">
    <source>
        <dbReference type="Pfam" id="PF02308"/>
    </source>
</evidence>
<feature type="transmembrane region" description="Helical" evidence="1">
    <location>
        <begin position="266"/>
        <end position="286"/>
    </location>
</feature>
<feature type="transmembrane region" description="Helical" evidence="1">
    <location>
        <begin position="335"/>
        <end position="354"/>
    </location>
</feature>
<feature type="transmembrane region" description="Helical" evidence="1">
    <location>
        <begin position="89"/>
        <end position="108"/>
    </location>
</feature>
<feature type="transmembrane region" description="Helical" evidence="1">
    <location>
        <begin position="36"/>
        <end position="55"/>
    </location>
</feature>
<feature type="transmembrane region" description="Helical" evidence="1">
    <location>
        <begin position="396"/>
        <end position="415"/>
    </location>
</feature>
<evidence type="ECO:0000313" key="4">
    <source>
        <dbReference type="EMBL" id="RAK68486.1"/>
    </source>
</evidence>
<feature type="transmembrane region" description="Helical" evidence="1">
    <location>
        <begin position="114"/>
        <end position="131"/>
    </location>
</feature>
<dbReference type="PANTHER" id="PTHR39084">
    <property type="entry name" value="MEMBRANE PROTEIN-RELATED"/>
    <property type="match status" value="1"/>
</dbReference>
<feature type="transmembrane region" description="Helical" evidence="1">
    <location>
        <begin position="234"/>
        <end position="259"/>
    </location>
</feature>
<feature type="transmembrane region" description="Helical" evidence="1">
    <location>
        <begin position="176"/>
        <end position="194"/>
    </location>
</feature>
<sequence length="417" mass="42806">MPEEFQRLGLALAIGFLVGVERGWRGRDIAEGGRTAGIRTYALMGLLGGVAALLAETLGGWAFATVGLPLAAAFILFKQHEQQEEDDHSVTAIVAALMVFALGAYACIGDWRVAAAAAVIVTALLAFKPVLHDWLRKLTWPELRSALILLAMSFVALPLLPDQAYGPWDSVNPRELWLLTIAMAGISFLAYVAMRVLGPTRGVIVASLAGALVSSTAVTIQLGRLNRQAPDGTLAHAGGALLAGGVMVARIAAIAAVLAPALFQRLLPPLAAFAVVSAILGVAAAIKSRDGEGAQDLSGMKSPFDLGLVLKFALVLGVVMAAARILSGLYGAGSLLPVAALAGLVDVDAITLTVSRMVEQGLDLRLAALAVLVAAAVDSVSKSVIALVVGGKRFGLMYAAGTVIAGAAAGAALLWQG</sequence>
<comment type="caution">
    <text evidence="4">The sequence shown here is derived from an EMBL/GenBank/DDBJ whole genome shotgun (WGS) entry which is preliminary data.</text>
</comment>
<feature type="transmembrane region" description="Helical" evidence="1">
    <location>
        <begin position="366"/>
        <end position="389"/>
    </location>
</feature>
<keyword evidence="5" id="KW-1185">Reference proteome</keyword>
<feature type="transmembrane region" description="Helical" evidence="1">
    <location>
        <begin position="203"/>
        <end position="222"/>
    </location>
</feature>
<name>A0A328BR53_9CAUL</name>
<feature type="transmembrane region" description="Helical" evidence="1">
    <location>
        <begin position="306"/>
        <end position="323"/>
    </location>
</feature>
<evidence type="ECO:0000259" key="3">
    <source>
        <dbReference type="Pfam" id="PF13194"/>
    </source>
</evidence>
<dbReference type="Proteomes" id="UP000249524">
    <property type="component" value="Unassembled WGS sequence"/>
</dbReference>
<feature type="domain" description="DUF4010" evidence="3">
    <location>
        <begin position="182"/>
        <end position="390"/>
    </location>
</feature>
<feature type="domain" description="MgtC/SapB/SrpB/YhiD N-terminal" evidence="2">
    <location>
        <begin position="8"/>
        <end position="133"/>
    </location>
</feature>
<dbReference type="EMBL" id="QFYS01000001">
    <property type="protein sequence ID" value="RAK68486.1"/>
    <property type="molecule type" value="Genomic_DNA"/>
</dbReference>
<dbReference type="AlphaFoldDB" id="A0A328BR53"/>
<keyword evidence="1" id="KW-1133">Transmembrane helix</keyword>
<keyword evidence="1" id="KW-0812">Transmembrane</keyword>
<feature type="transmembrane region" description="Helical" evidence="1">
    <location>
        <begin position="6"/>
        <end position="24"/>
    </location>
</feature>
<feature type="transmembrane region" description="Helical" evidence="1">
    <location>
        <begin position="61"/>
        <end position="77"/>
    </location>
</feature>
<dbReference type="InterPro" id="IPR049177">
    <property type="entry name" value="MgtC_SapB_SrpB_YhiD_N"/>
</dbReference>